<keyword evidence="2" id="KW-1185">Reference proteome</keyword>
<reference evidence="1 2" key="1">
    <citation type="submission" date="2019-03" db="EMBL/GenBank/DDBJ databases">
        <title>Genomic Encyclopedia of Type Strains, Phase III (KMG-III): the genomes of soil and plant-associated and newly described type strains.</title>
        <authorList>
            <person name="Whitman W."/>
        </authorList>
    </citation>
    <scope>NUCLEOTIDE SEQUENCE [LARGE SCALE GENOMIC DNA]</scope>
    <source>
        <strain evidence="1 2">VKM Ac-2570</strain>
    </source>
</reference>
<evidence type="ECO:0000313" key="1">
    <source>
        <dbReference type="EMBL" id="TDW23109.1"/>
    </source>
</evidence>
<dbReference type="OrthoDB" id="5143202at2"/>
<name>A0A4R7ZYA6_9ACTN</name>
<comment type="caution">
    <text evidence="1">The sequence shown here is derived from an EMBL/GenBank/DDBJ whole genome shotgun (WGS) entry which is preliminary data.</text>
</comment>
<evidence type="ECO:0008006" key="3">
    <source>
        <dbReference type="Google" id="ProtNLM"/>
    </source>
</evidence>
<evidence type="ECO:0000313" key="2">
    <source>
        <dbReference type="Proteomes" id="UP000295447"/>
    </source>
</evidence>
<dbReference type="AlphaFoldDB" id="A0A4R7ZYA6"/>
<dbReference type="RefSeq" id="WP_134117448.1">
    <property type="nucleotide sequence ID" value="NZ_SODF01000001.1"/>
</dbReference>
<gene>
    <name evidence="1" type="ORF">EV650_1960</name>
</gene>
<sequence length="326" mass="37310">MERLEVGVREELVRRATRPMRQGELLGLGLQKYEIERLLRNGHLRYAHARYVNGRTDPRIAVIACAQAAHPKSVVSHFTAAEVAGLRVWTNQDSRPSPDAVWLTCEPGPRRNLKRTDVVLRRAGLIEADLQLRDGIWLTTDARTTVDIARELPVREAVTTVDHVLSRGVCRADLEAVLARQRRWPGIRNARTAVALSDPRSESALESYARVVFVESGLQTPILQVQFWNGTRWLTERVDFWWPQFRTVGEADGLEKFEAATASERRRLLRRSFERDQRLADLGLELVHFGWEDAVRRPANLIHRFETAFARASHRTDPTPTWRPAP</sequence>
<organism evidence="1 2">
    <name type="scientific">Kribbella kalugense</name>
    <dbReference type="NCBI Taxonomy" id="2512221"/>
    <lineage>
        <taxon>Bacteria</taxon>
        <taxon>Bacillati</taxon>
        <taxon>Actinomycetota</taxon>
        <taxon>Actinomycetes</taxon>
        <taxon>Propionibacteriales</taxon>
        <taxon>Kribbellaceae</taxon>
        <taxon>Kribbella</taxon>
    </lineage>
</organism>
<proteinExistence type="predicted"/>
<dbReference type="Proteomes" id="UP000295447">
    <property type="component" value="Unassembled WGS sequence"/>
</dbReference>
<dbReference type="EMBL" id="SODF01000001">
    <property type="protein sequence ID" value="TDW23109.1"/>
    <property type="molecule type" value="Genomic_DNA"/>
</dbReference>
<protein>
    <recommendedName>
        <fullName evidence="3">Transcriptional regulator, AbiEi antitoxin, Type IV TA system</fullName>
    </recommendedName>
</protein>
<accession>A0A4R7ZYA6</accession>